<proteinExistence type="predicted"/>
<evidence type="ECO:0000313" key="2">
    <source>
        <dbReference type="Proteomes" id="UP000294546"/>
    </source>
</evidence>
<dbReference type="EMBL" id="SMFU01000007">
    <property type="protein sequence ID" value="TCK08518.1"/>
    <property type="molecule type" value="Genomic_DNA"/>
</dbReference>
<organism evidence="1 2">
    <name type="scientific">Marinobacterium mangrovicola</name>
    <dbReference type="NCBI Taxonomy" id="1476959"/>
    <lineage>
        <taxon>Bacteria</taxon>
        <taxon>Pseudomonadati</taxon>
        <taxon>Pseudomonadota</taxon>
        <taxon>Gammaproteobacteria</taxon>
        <taxon>Oceanospirillales</taxon>
        <taxon>Oceanospirillaceae</taxon>
        <taxon>Marinobacterium</taxon>
    </lineage>
</organism>
<keyword evidence="2" id="KW-1185">Reference proteome</keyword>
<evidence type="ECO:0000313" key="1">
    <source>
        <dbReference type="EMBL" id="TCK08518.1"/>
    </source>
</evidence>
<sequence length="40" mass="4146">MNPTQHTVALPLVHTAVPTLAFLLLCLSTQAVASAFALAL</sequence>
<reference evidence="1 2" key="1">
    <citation type="submission" date="2019-03" db="EMBL/GenBank/DDBJ databases">
        <title>Genomic Encyclopedia of Archaeal and Bacterial Type Strains, Phase II (KMG-II): from individual species to whole genera.</title>
        <authorList>
            <person name="Goeker M."/>
        </authorList>
    </citation>
    <scope>NUCLEOTIDE SEQUENCE [LARGE SCALE GENOMIC DNA]</scope>
    <source>
        <strain evidence="1 2">DSM 27697</strain>
    </source>
</reference>
<gene>
    <name evidence="1" type="ORF">CLV83_0603</name>
</gene>
<dbReference type="Proteomes" id="UP000294546">
    <property type="component" value="Unassembled WGS sequence"/>
</dbReference>
<name>A0A4R1GKC5_9GAMM</name>
<dbReference type="AlphaFoldDB" id="A0A4R1GKC5"/>
<comment type="caution">
    <text evidence="1">The sequence shown here is derived from an EMBL/GenBank/DDBJ whole genome shotgun (WGS) entry which is preliminary data.</text>
</comment>
<protein>
    <submittedName>
        <fullName evidence="1">Uncharacterized protein</fullName>
    </submittedName>
</protein>
<accession>A0A4R1GKC5</accession>